<reference evidence="6 7" key="1">
    <citation type="submission" date="2016-10" db="EMBL/GenBank/DDBJ databases">
        <authorList>
            <person name="de Groot N.N."/>
        </authorList>
    </citation>
    <scope>NUCLEOTIDE SEQUENCE [LARGE SCALE GENOMIC DNA]</scope>
    <source>
        <strain evidence="6 7">DSM 12271</strain>
    </source>
</reference>
<dbReference type="PRINTS" id="PR00455">
    <property type="entry name" value="HTHTETR"/>
</dbReference>
<keyword evidence="7" id="KW-1185">Reference proteome</keyword>
<dbReference type="InterPro" id="IPR001647">
    <property type="entry name" value="HTH_TetR"/>
</dbReference>
<dbReference type="OrthoDB" id="9780939at2"/>
<evidence type="ECO:0000259" key="5">
    <source>
        <dbReference type="PROSITE" id="PS50977"/>
    </source>
</evidence>
<dbReference type="GO" id="GO:0003677">
    <property type="term" value="F:DNA binding"/>
    <property type="evidence" value="ECO:0007669"/>
    <property type="project" value="UniProtKB-UniRule"/>
</dbReference>
<dbReference type="InterPro" id="IPR009057">
    <property type="entry name" value="Homeodomain-like_sf"/>
</dbReference>
<dbReference type="Pfam" id="PF00440">
    <property type="entry name" value="TetR_N"/>
    <property type="match status" value="1"/>
</dbReference>
<dbReference type="PANTHER" id="PTHR47506:SF1">
    <property type="entry name" value="HTH-TYPE TRANSCRIPTIONAL REGULATOR YJDC"/>
    <property type="match status" value="1"/>
</dbReference>
<dbReference type="InterPro" id="IPR023772">
    <property type="entry name" value="DNA-bd_HTH_TetR-type_CS"/>
</dbReference>
<protein>
    <submittedName>
        <fullName evidence="6">DNA-binding transcriptional regulator, AcrR family</fullName>
    </submittedName>
</protein>
<feature type="domain" description="HTH tetR-type" evidence="5">
    <location>
        <begin position="8"/>
        <end position="68"/>
    </location>
</feature>
<sequence>MIQGNLQKEKEDKIYKEALKEFAQNGYDKGSTNTIVKEAGISKGALFNYFKNKRRLYLYVVNRALKELEQVFLEDIKSVSYDIFERIAEICEYKVKLALKFPMESTITMEAFGVKFEDFQDELKSEYDRYVEISNKLLLENIDYSKFKEEVDVKAVFEMLLYISEGFSKKIMATYGSNYNVIMNNREKINKEFSRFVEIIKNSVYK</sequence>
<feature type="DNA-binding region" description="H-T-H motif" evidence="4">
    <location>
        <begin position="31"/>
        <end position="50"/>
    </location>
</feature>
<accession>A0A1I0WS01</accession>
<evidence type="ECO:0000256" key="4">
    <source>
        <dbReference type="PROSITE-ProRule" id="PRU00335"/>
    </source>
</evidence>
<dbReference type="Gene3D" id="1.10.357.10">
    <property type="entry name" value="Tetracycline Repressor, domain 2"/>
    <property type="match status" value="1"/>
</dbReference>
<name>A0A1I0WS01_9CLOT</name>
<organism evidence="6 7">
    <name type="scientific">Clostridium frigidicarnis</name>
    <dbReference type="NCBI Taxonomy" id="84698"/>
    <lineage>
        <taxon>Bacteria</taxon>
        <taxon>Bacillati</taxon>
        <taxon>Bacillota</taxon>
        <taxon>Clostridia</taxon>
        <taxon>Eubacteriales</taxon>
        <taxon>Clostridiaceae</taxon>
        <taxon>Clostridium</taxon>
    </lineage>
</organism>
<dbReference type="STRING" id="84698.SAMN04488528_100620"/>
<evidence type="ECO:0000256" key="1">
    <source>
        <dbReference type="ARBA" id="ARBA00023015"/>
    </source>
</evidence>
<dbReference type="PANTHER" id="PTHR47506">
    <property type="entry name" value="TRANSCRIPTIONAL REGULATORY PROTEIN"/>
    <property type="match status" value="1"/>
</dbReference>
<evidence type="ECO:0000313" key="6">
    <source>
        <dbReference type="EMBL" id="SFA91535.1"/>
    </source>
</evidence>
<keyword evidence="3" id="KW-0804">Transcription</keyword>
<evidence type="ECO:0000256" key="3">
    <source>
        <dbReference type="ARBA" id="ARBA00023163"/>
    </source>
</evidence>
<dbReference type="EMBL" id="FOKI01000006">
    <property type="protein sequence ID" value="SFA91535.1"/>
    <property type="molecule type" value="Genomic_DNA"/>
</dbReference>
<dbReference type="AlphaFoldDB" id="A0A1I0WS01"/>
<keyword evidence="2 4" id="KW-0238">DNA-binding</keyword>
<proteinExistence type="predicted"/>
<dbReference type="SUPFAM" id="SSF46689">
    <property type="entry name" value="Homeodomain-like"/>
    <property type="match status" value="1"/>
</dbReference>
<dbReference type="InterPro" id="IPR036271">
    <property type="entry name" value="Tet_transcr_reg_TetR-rel_C_sf"/>
</dbReference>
<dbReference type="SUPFAM" id="SSF48498">
    <property type="entry name" value="Tetracyclin repressor-like, C-terminal domain"/>
    <property type="match status" value="1"/>
</dbReference>
<evidence type="ECO:0000256" key="2">
    <source>
        <dbReference type="ARBA" id="ARBA00023125"/>
    </source>
</evidence>
<dbReference type="Gene3D" id="1.10.10.60">
    <property type="entry name" value="Homeodomain-like"/>
    <property type="match status" value="1"/>
</dbReference>
<evidence type="ECO:0000313" key="7">
    <source>
        <dbReference type="Proteomes" id="UP000198619"/>
    </source>
</evidence>
<keyword evidence="1" id="KW-0805">Transcription regulation</keyword>
<dbReference type="RefSeq" id="WP_090039391.1">
    <property type="nucleotide sequence ID" value="NZ_FOKI01000006.1"/>
</dbReference>
<gene>
    <name evidence="6" type="ORF">SAMN04488528_100620</name>
</gene>
<dbReference type="PROSITE" id="PS50977">
    <property type="entry name" value="HTH_TETR_2"/>
    <property type="match status" value="1"/>
</dbReference>
<dbReference type="PROSITE" id="PS01081">
    <property type="entry name" value="HTH_TETR_1"/>
    <property type="match status" value="1"/>
</dbReference>
<dbReference type="Proteomes" id="UP000198619">
    <property type="component" value="Unassembled WGS sequence"/>
</dbReference>